<name>A0A8T0INF2_CERPU</name>
<comment type="caution">
    <text evidence="2">The sequence shown here is derived from an EMBL/GenBank/DDBJ whole genome shotgun (WGS) entry which is preliminary data.</text>
</comment>
<feature type="compositionally biased region" description="Polar residues" evidence="1">
    <location>
        <begin position="99"/>
        <end position="109"/>
    </location>
</feature>
<keyword evidence="3" id="KW-1185">Reference proteome</keyword>
<proteinExistence type="predicted"/>
<dbReference type="AlphaFoldDB" id="A0A8T0INF2"/>
<protein>
    <submittedName>
        <fullName evidence="2">Uncharacterized protein</fullName>
    </submittedName>
</protein>
<feature type="region of interest" description="Disordered" evidence="1">
    <location>
        <begin position="99"/>
        <end position="122"/>
    </location>
</feature>
<evidence type="ECO:0000313" key="3">
    <source>
        <dbReference type="Proteomes" id="UP000822688"/>
    </source>
</evidence>
<organism evidence="2 3">
    <name type="scientific">Ceratodon purpureus</name>
    <name type="common">Fire moss</name>
    <name type="synonym">Dicranum purpureum</name>
    <dbReference type="NCBI Taxonomy" id="3225"/>
    <lineage>
        <taxon>Eukaryota</taxon>
        <taxon>Viridiplantae</taxon>
        <taxon>Streptophyta</taxon>
        <taxon>Embryophyta</taxon>
        <taxon>Bryophyta</taxon>
        <taxon>Bryophytina</taxon>
        <taxon>Bryopsida</taxon>
        <taxon>Dicranidae</taxon>
        <taxon>Pseudoditrichales</taxon>
        <taxon>Ditrichaceae</taxon>
        <taxon>Ceratodon</taxon>
    </lineage>
</organism>
<evidence type="ECO:0000256" key="1">
    <source>
        <dbReference type="SAM" id="MobiDB-lite"/>
    </source>
</evidence>
<dbReference type="Proteomes" id="UP000822688">
    <property type="component" value="Chromosome 2"/>
</dbReference>
<accession>A0A8T0INF2</accession>
<gene>
    <name evidence="2" type="ORF">KC19_2G000800</name>
</gene>
<feature type="compositionally biased region" description="Basic and acidic residues" evidence="1">
    <location>
        <begin position="110"/>
        <end position="122"/>
    </location>
</feature>
<evidence type="ECO:0000313" key="2">
    <source>
        <dbReference type="EMBL" id="KAG0585284.1"/>
    </source>
</evidence>
<sequence>MSLRVLHEVSHQLNFPDILKLQEQLSILLVHLISLLISKKSILYTRLGQTRPMSSSRAHYSHQSYALRIQLQRQTNGLNEILTVKCIRTWNLSCNASSKRYQDHCTSPEQSEREPPRHAASK</sequence>
<reference evidence="2" key="1">
    <citation type="submission" date="2020-06" db="EMBL/GenBank/DDBJ databases">
        <title>WGS assembly of Ceratodon purpureus strain R40.</title>
        <authorList>
            <person name="Carey S.B."/>
            <person name="Jenkins J."/>
            <person name="Shu S."/>
            <person name="Lovell J.T."/>
            <person name="Sreedasyam A."/>
            <person name="Maumus F."/>
            <person name="Tiley G.P."/>
            <person name="Fernandez-Pozo N."/>
            <person name="Barry K."/>
            <person name="Chen C."/>
            <person name="Wang M."/>
            <person name="Lipzen A."/>
            <person name="Daum C."/>
            <person name="Saski C.A."/>
            <person name="Payton A.C."/>
            <person name="Mcbreen J.C."/>
            <person name="Conrad R.E."/>
            <person name="Kollar L.M."/>
            <person name="Olsson S."/>
            <person name="Huttunen S."/>
            <person name="Landis J.B."/>
            <person name="Wickett N.J."/>
            <person name="Johnson M.G."/>
            <person name="Rensing S.A."/>
            <person name="Grimwood J."/>
            <person name="Schmutz J."/>
            <person name="Mcdaniel S.F."/>
        </authorList>
    </citation>
    <scope>NUCLEOTIDE SEQUENCE</scope>
    <source>
        <strain evidence="2">R40</strain>
    </source>
</reference>
<dbReference type="EMBL" id="CM026422">
    <property type="protein sequence ID" value="KAG0585284.1"/>
    <property type="molecule type" value="Genomic_DNA"/>
</dbReference>